<evidence type="ECO:0000256" key="6">
    <source>
        <dbReference type="PROSITE-ProRule" id="PRU10133"/>
    </source>
</evidence>
<evidence type="ECO:0000256" key="3">
    <source>
        <dbReference type="ARBA" id="ARBA00022741"/>
    </source>
</evidence>
<dbReference type="SMART" id="SM00212">
    <property type="entry name" value="UBCc"/>
    <property type="match status" value="1"/>
</dbReference>
<keyword evidence="4 7" id="KW-0833">Ubl conjugation pathway</keyword>
<evidence type="ECO:0000256" key="4">
    <source>
        <dbReference type="ARBA" id="ARBA00022786"/>
    </source>
</evidence>
<sequence>MAMKSMQRVAKELQDIKKEPNPVASIGPKDSRGNDLSILEACLMGPDGSPYAGGVFRVSITIPDRYPMKPPKVKFETKIYHPNIDSRGNICLDILKDKWTPALGISTLLLSISSLLNEPNPNDPLDPAIGRQYLNDRAQYIMTAQEWTRDNA</sequence>
<comment type="caution">
    <text evidence="9">The sequence shown here is derived from an EMBL/GenBank/DDBJ whole genome shotgun (WGS) entry which is preliminary data.</text>
</comment>
<evidence type="ECO:0000313" key="10">
    <source>
        <dbReference type="Proteomes" id="UP000593562"/>
    </source>
</evidence>
<comment type="similarity">
    <text evidence="7">Belongs to the ubiquitin-conjugating enzyme family.</text>
</comment>
<keyword evidence="2" id="KW-0808">Transferase</keyword>
<dbReference type="PROSITE" id="PS50127">
    <property type="entry name" value="UBC_2"/>
    <property type="match status" value="1"/>
</dbReference>
<dbReference type="Pfam" id="PF00179">
    <property type="entry name" value="UQ_con"/>
    <property type="match status" value="1"/>
</dbReference>
<dbReference type="EC" id="2.3.2.23" evidence="1"/>
<dbReference type="Proteomes" id="UP000593562">
    <property type="component" value="Unassembled WGS sequence"/>
</dbReference>
<organism evidence="9 10">
    <name type="scientific">Tripterygium wilfordii</name>
    <name type="common">Thunder God vine</name>
    <dbReference type="NCBI Taxonomy" id="458696"/>
    <lineage>
        <taxon>Eukaryota</taxon>
        <taxon>Viridiplantae</taxon>
        <taxon>Streptophyta</taxon>
        <taxon>Embryophyta</taxon>
        <taxon>Tracheophyta</taxon>
        <taxon>Spermatophyta</taxon>
        <taxon>Magnoliopsida</taxon>
        <taxon>eudicotyledons</taxon>
        <taxon>Gunneridae</taxon>
        <taxon>Pentapetalae</taxon>
        <taxon>rosids</taxon>
        <taxon>fabids</taxon>
        <taxon>Celastrales</taxon>
        <taxon>Celastraceae</taxon>
        <taxon>Tripterygium</taxon>
    </lineage>
</organism>
<evidence type="ECO:0000256" key="1">
    <source>
        <dbReference type="ARBA" id="ARBA00012486"/>
    </source>
</evidence>
<dbReference type="PANTHER" id="PTHR24068">
    <property type="entry name" value="UBIQUITIN-CONJUGATING ENZYME E2"/>
    <property type="match status" value="1"/>
</dbReference>
<dbReference type="EMBL" id="JAAARO010000021">
    <property type="protein sequence ID" value="KAF5728795.1"/>
    <property type="molecule type" value="Genomic_DNA"/>
</dbReference>
<dbReference type="AlphaFoldDB" id="A0A7J7C4C7"/>
<name>A0A7J7C4C7_TRIWF</name>
<protein>
    <recommendedName>
        <fullName evidence="1">E2 ubiquitin-conjugating enzyme</fullName>
        <ecNumber evidence="1">2.3.2.23</ecNumber>
    </recommendedName>
</protein>
<keyword evidence="10" id="KW-1185">Reference proteome</keyword>
<feature type="active site" description="Glycyl thioester intermediate" evidence="6">
    <location>
        <position position="91"/>
    </location>
</feature>
<evidence type="ECO:0000256" key="5">
    <source>
        <dbReference type="ARBA" id="ARBA00022840"/>
    </source>
</evidence>
<dbReference type="FunFam" id="3.10.110.10:FF:000060">
    <property type="entry name" value="Ubiquitin conjugating enzyme (UbcB)"/>
    <property type="match status" value="1"/>
</dbReference>
<dbReference type="SUPFAM" id="SSF54495">
    <property type="entry name" value="UBC-like"/>
    <property type="match status" value="1"/>
</dbReference>
<dbReference type="InterPro" id="IPR016135">
    <property type="entry name" value="UBQ-conjugating_enzyme/RWD"/>
</dbReference>
<evidence type="ECO:0000256" key="7">
    <source>
        <dbReference type="RuleBase" id="RU362109"/>
    </source>
</evidence>
<evidence type="ECO:0000313" key="9">
    <source>
        <dbReference type="EMBL" id="KAF5728795.1"/>
    </source>
</evidence>
<dbReference type="GO" id="GO:0005524">
    <property type="term" value="F:ATP binding"/>
    <property type="evidence" value="ECO:0007669"/>
    <property type="project" value="UniProtKB-UniRule"/>
</dbReference>
<dbReference type="PROSITE" id="PS00183">
    <property type="entry name" value="UBC_1"/>
    <property type="match status" value="1"/>
</dbReference>
<proteinExistence type="inferred from homology"/>
<dbReference type="InterPro" id="IPR023313">
    <property type="entry name" value="UBQ-conjugating_AS"/>
</dbReference>
<dbReference type="InterPro" id="IPR000608">
    <property type="entry name" value="UBC"/>
</dbReference>
<evidence type="ECO:0000256" key="2">
    <source>
        <dbReference type="ARBA" id="ARBA00022679"/>
    </source>
</evidence>
<evidence type="ECO:0000259" key="8">
    <source>
        <dbReference type="PROSITE" id="PS50127"/>
    </source>
</evidence>
<dbReference type="InParanoid" id="A0A7J7C4C7"/>
<feature type="domain" description="UBC core" evidence="8">
    <location>
        <begin position="4"/>
        <end position="152"/>
    </location>
</feature>
<dbReference type="GO" id="GO:0061631">
    <property type="term" value="F:ubiquitin conjugating enzyme activity"/>
    <property type="evidence" value="ECO:0007669"/>
    <property type="project" value="UniProtKB-EC"/>
</dbReference>
<keyword evidence="5 7" id="KW-0067">ATP-binding</keyword>
<accession>A0A7J7C4C7</accession>
<gene>
    <name evidence="9" type="ORF">HS088_TW21G00948</name>
</gene>
<dbReference type="Gene3D" id="3.10.110.10">
    <property type="entry name" value="Ubiquitin Conjugating Enzyme"/>
    <property type="match status" value="1"/>
</dbReference>
<keyword evidence="3 7" id="KW-0547">Nucleotide-binding</keyword>
<reference evidence="9 10" key="1">
    <citation type="journal article" date="2020" name="Nat. Commun.">
        <title>Genome of Tripterygium wilfordii and identification of cytochrome P450 involved in triptolide biosynthesis.</title>
        <authorList>
            <person name="Tu L."/>
            <person name="Su P."/>
            <person name="Zhang Z."/>
            <person name="Gao L."/>
            <person name="Wang J."/>
            <person name="Hu T."/>
            <person name="Zhou J."/>
            <person name="Zhang Y."/>
            <person name="Zhao Y."/>
            <person name="Liu Y."/>
            <person name="Song Y."/>
            <person name="Tong Y."/>
            <person name="Lu Y."/>
            <person name="Yang J."/>
            <person name="Xu C."/>
            <person name="Jia M."/>
            <person name="Peters R.J."/>
            <person name="Huang L."/>
            <person name="Gao W."/>
        </authorList>
    </citation>
    <scope>NUCLEOTIDE SEQUENCE [LARGE SCALE GENOMIC DNA]</scope>
    <source>
        <strain evidence="10">cv. XIE 37</strain>
        <tissue evidence="9">Leaf</tissue>
    </source>
</reference>